<name>A0A075G3V7_9EURY</name>
<evidence type="ECO:0000313" key="1">
    <source>
        <dbReference type="EMBL" id="AIE96467.1"/>
    </source>
</evidence>
<sequence>MAKMWAMFFLSILLVSVMNFYAVVREPDIVEIAELHEHIRESVKIRGELTSYVRDPYDSGSDRIDILVEDGYNVSEVRWTETGLLPPIGTLVQVVGEVSEWNGRIWIAAKGAGAIQWDKSWVPTVHTVNLTGVSHDPSEFDGDLITIVGYSGDVLEGNVTRQISSLMDHPSYGNADHVISVAIEGRLDQSYEAGSKIIVTGWVRWSERDFRWQLQTHATQIEVLHAAGAKRLSWSADSTSWSYDIGSLVTIEGQAYNDSGVWWIMGPGETNKLCLLPHENDTSGDIGDFSGRLVWEESRIQLCLDHGQVTNAINPTGDFGGPTTQLSTLVRDPNAYRNQTLNLVGWIDGSISPDYNKGYLADGPDYFTRSTKMRIIIEGARDGWIETGTKVNVSATLIWDSVDARLLLQVHSISIWENEPIPVTTLAWTDGYDQWQWDINTLVKINGVVSEENGTLWINREGTQIGERLCLIGDGTELATQEASGATPLFWDGRLSTEETVIEREVQLCLDRR</sequence>
<accession>A0A075G3V7</accession>
<proteinExistence type="predicted"/>
<evidence type="ECO:0008006" key="2">
    <source>
        <dbReference type="Google" id="ProtNLM"/>
    </source>
</evidence>
<dbReference type="EMBL" id="KF900480">
    <property type="protein sequence ID" value="AIE96467.1"/>
    <property type="molecule type" value="Genomic_DNA"/>
</dbReference>
<protein>
    <recommendedName>
        <fullName evidence="2">OB-fold nucleic acid binding domain-containing protein</fullName>
    </recommendedName>
</protein>
<reference evidence="1" key="1">
    <citation type="journal article" date="2014" name="Genome Biol. Evol.">
        <title>Pangenome evidence for extensive interdomain horizontal transfer affecting lineage core and shell genes in uncultured planktonic thaumarchaeota and euryarchaeota.</title>
        <authorList>
            <person name="Deschamps P."/>
            <person name="Zivanovic Y."/>
            <person name="Moreira D."/>
            <person name="Rodriguez-Valera F."/>
            <person name="Lopez-Garcia P."/>
        </authorList>
    </citation>
    <scope>NUCLEOTIDE SEQUENCE</scope>
</reference>
<dbReference type="AlphaFoldDB" id="A0A075G3V7"/>
<organism evidence="1">
    <name type="scientific">uncultured marine group II/III euryarchaeote AD1000_80_C01</name>
    <dbReference type="NCBI Taxonomy" id="1457813"/>
    <lineage>
        <taxon>Archaea</taxon>
        <taxon>Methanobacteriati</taxon>
        <taxon>Methanobacteriota</taxon>
        <taxon>environmental samples</taxon>
    </lineage>
</organism>